<name>A0A8J2P2D3_9HEXA</name>
<dbReference type="AlphaFoldDB" id="A0A8J2P2D3"/>
<evidence type="ECO:0000313" key="5">
    <source>
        <dbReference type="EMBL" id="CAG7785426.1"/>
    </source>
</evidence>
<feature type="region of interest" description="Disordered" evidence="3">
    <location>
        <begin position="1"/>
        <end position="26"/>
    </location>
</feature>
<dbReference type="GO" id="GO:0006893">
    <property type="term" value="P:Golgi to plasma membrane transport"/>
    <property type="evidence" value="ECO:0007669"/>
    <property type="project" value="TreeGrafter"/>
</dbReference>
<evidence type="ECO:0000256" key="2">
    <source>
        <dbReference type="SAM" id="Coils"/>
    </source>
</evidence>
<evidence type="ECO:0000256" key="1">
    <source>
        <dbReference type="ARBA" id="ARBA00016765"/>
    </source>
</evidence>
<dbReference type="PANTHER" id="PTHR16441:SF0">
    <property type="entry name" value="COILED-COIL DOMAIN-CONTAINING PROTEIN 93"/>
    <property type="match status" value="1"/>
</dbReference>
<feature type="domain" description="CCDC93 coiled-coil" evidence="4">
    <location>
        <begin position="30"/>
        <end position="314"/>
    </location>
</feature>
<proteinExistence type="predicted"/>
<dbReference type="Proteomes" id="UP000708208">
    <property type="component" value="Unassembled WGS sequence"/>
</dbReference>
<protein>
    <recommendedName>
        <fullName evidence="1">Coiled-coil domain-containing protein 93</fullName>
    </recommendedName>
</protein>
<dbReference type="InterPro" id="IPR019159">
    <property type="entry name" value="CCDC93_CC"/>
</dbReference>
<keyword evidence="2" id="KW-0175">Coiled coil</keyword>
<feature type="coiled-coil region" evidence="2">
    <location>
        <begin position="32"/>
        <end position="160"/>
    </location>
</feature>
<evidence type="ECO:0000259" key="4">
    <source>
        <dbReference type="Pfam" id="PF09762"/>
    </source>
</evidence>
<feature type="compositionally biased region" description="Basic and acidic residues" evidence="3">
    <location>
        <begin position="1"/>
        <end position="22"/>
    </location>
</feature>
<accession>A0A8J2P2D3</accession>
<gene>
    <name evidence="5" type="ORF">AFUS01_LOCUS24051</name>
</gene>
<organism evidence="5 6">
    <name type="scientific">Allacma fusca</name>
    <dbReference type="NCBI Taxonomy" id="39272"/>
    <lineage>
        <taxon>Eukaryota</taxon>
        <taxon>Metazoa</taxon>
        <taxon>Ecdysozoa</taxon>
        <taxon>Arthropoda</taxon>
        <taxon>Hexapoda</taxon>
        <taxon>Collembola</taxon>
        <taxon>Symphypleona</taxon>
        <taxon>Sminthuridae</taxon>
        <taxon>Allacma</taxon>
    </lineage>
</organism>
<dbReference type="Pfam" id="PF09762">
    <property type="entry name" value="CCDC93_CC"/>
    <property type="match status" value="1"/>
</dbReference>
<keyword evidence="6" id="KW-1185">Reference proteome</keyword>
<dbReference type="PANTHER" id="PTHR16441">
    <property type="entry name" value="FIDIPIDINE"/>
    <property type="match status" value="1"/>
</dbReference>
<evidence type="ECO:0000256" key="3">
    <source>
        <dbReference type="SAM" id="MobiDB-lite"/>
    </source>
</evidence>
<dbReference type="OrthoDB" id="16092at2759"/>
<reference evidence="5" key="1">
    <citation type="submission" date="2021-06" db="EMBL/GenBank/DDBJ databases">
        <authorList>
            <person name="Hodson N. C."/>
            <person name="Mongue J. A."/>
            <person name="Jaron S. K."/>
        </authorList>
    </citation>
    <scope>NUCLEOTIDE SEQUENCE</scope>
</reference>
<dbReference type="InterPro" id="IPR039116">
    <property type="entry name" value="CCDC93"/>
</dbReference>
<evidence type="ECO:0000313" key="6">
    <source>
        <dbReference type="Proteomes" id="UP000708208"/>
    </source>
</evidence>
<comment type="caution">
    <text evidence="5">The sequence shown here is derived from an EMBL/GenBank/DDBJ whole genome shotgun (WGS) entry which is preliminary data.</text>
</comment>
<sequence length="324" mass="38152">MAEILDEHSLKETRNLHHDPIPKSKQTPTNLMEALMEHNKTLDTKLERYEVLEEEKNSQIKEMKVTVEELRQRLKEIDEEYDELADAKAEDNETSQEIQSLLATYERLKSDEKQFKEMCREELERLQAMSAQAEDRESPIEELQSQLDRARAKVEGGRRELASISRDLATIRRQIDQVPNRTELREYRLRFAELYNQVSGTHRQTKQYFSLYNSLEDTKRYLEKELSLLNSIVDSYQLSCHTQTGREDFSRQLSSLYDTIKESCSKVEKHHQTEKFAVAKLQQEMQGLVEDKVAYEKCLRDLENECKVNDQLLAACKKLQARKK</sequence>
<dbReference type="EMBL" id="CAJVCH010296418">
    <property type="protein sequence ID" value="CAG7785426.1"/>
    <property type="molecule type" value="Genomic_DNA"/>
</dbReference>